<dbReference type="InterPro" id="IPR038718">
    <property type="entry name" value="SNF2-like_sf"/>
</dbReference>
<keyword evidence="6" id="KW-0067">ATP-binding</keyword>
<sequence length="527" mass="60470">MDNGTPCTQDVLKSEARAAKDRKNNESLSASSETSTIITSNDALKGTNGPLLNPTSIDLRQPRLITGGILHSYQLAGLEWLVSLYENGLNGILADEMGLGKTLQVISLLAFLVDMGVKGPFLIVSPLSIVQNWINEINKFAPEIKVLKYYGTPLEREDMRINLLDKMYNADVVANKKRGKPTQNDESNNISVVVSSYDIIMNDSKFLQNYEWKYLIIDEGHRLKNMNCRLIKELKKFHTANRLLLTGTPLQNNLSELWSLLNFLLPDIFHDLELFQSWFDFDKSSTSAGSRDYDKELGGRANTIELVNSLHEILKPFLLRRVKTDVDQFLPDKREYIIYTTMTKDQVELSQSIINHSVREFVTQKIKEIISANHLKLVQSRSHDGRALRSSSRKTDKVKKLKLAENSPEKVRLRLGRKTVLYQESDAEDDDDLEDDDFINRLEKVIKDQDVNSNNELFLGEDDNERSEKIAKSLVKSKGLQNMVMQLRLCCNTPHLFYYPWSASYLSEEQYLHQLDHEDSYELVDRR</sequence>
<dbReference type="GO" id="GO:0005634">
    <property type="term" value="C:nucleus"/>
    <property type="evidence" value="ECO:0007669"/>
    <property type="project" value="UniProtKB-SubCell"/>
</dbReference>
<keyword evidence="5" id="KW-0347">Helicase</keyword>
<dbReference type="OrthoDB" id="5857104at2759"/>
<keyword evidence="3" id="KW-0547">Nucleotide-binding</keyword>
<dbReference type="Proteomes" id="UP000095009">
    <property type="component" value="Unassembled WGS sequence"/>
</dbReference>
<name>A0A1E3PQ31_9ASCO</name>
<evidence type="ECO:0000313" key="11">
    <source>
        <dbReference type="EMBL" id="ODQ67545.1"/>
    </source>
</evidence>
<dbReference type="EMBL" id="KV454407">
    <property type="protein sequence ID" value="ODQ67545.1"/>
    <property type="molecule type" value="Genomic_DNA"/>
</dbReference>
<dbReference type="FunFam" id="3.40.50.10810:FF:000015">
    <property type="entry name" value="lymphoid-specific helicase isoform X1"/>
    <property type="match status" value="1"/>
</dbReference>
<feature type="non-terminal residue" evidence="11">
    <location>
        <position position="527"/>
    </location>
</feature>
<dbReference type="SUPFAM" id="SSF52540">
    <property type="entry name" value="P-loop containing nucleoside triphosphate hydrolases"/>
    <property type="match status" value="1"/>
</dbReference>
<comment type="similarity">
    <text evidence="2">Belongs to the SNF2/RAD54 helicase family.</text>
</comment>
<dbReference type="InterPro" id="IPR027417">
    <property type="entry name" value="P-loop_NTPase"/>
</dbReference>
<dbReference type="InterPro" id="IPR014001">
    <property type="entry name" value="Helicase_ATP-bd"/>
</dbReference>
<dbReference type="GO" id="GO:0005524">
    <property type="term" value="F:ATP binding"/>
    <property type="evidence" value="ECO:0007669"/>
    <property type="project" value="UniProtKB-KW"/>
</dbReference>
<dbReference type="SMART" id="SM00487">
    <property type="entry name" value="DEXDc"/>
    <property type="match status" value="1"/>
</dbReference>
<dbReference type="GO" id="GO:0004386">
    <property type="term" value="F:helicase activity"/>
    <property type="evidence" value="ECO:0007669"/>
    <property type="project" value="UniProtKB-KW"/>
</dbReference>
<evidence type="ECO:0000256" key="4">
    <source>
        <dbReference type="ARBA" id="ARBA00022801"/>
    </source>
</evidence>
<dbReference type="GO" id="GO:0016787">
    <property type="term" value="F:hydrolase activity"/>
    <property type="evidence" value="ECO:0007669"/>
    <property type="project" value="UniProtKB-KW"/>
</dbReference>
<evidence type="ECO:0000256" key="8">
    <source>
        <dbReference type="ARBA" id="ARBA00023242"/>
    </source>
</evidence>
<accession>A0A1E3PQ31</accession>
<evidence type="ECO:0000256" key="7">
    <source>
        <dbReference type="ARBA" id="ARBA00023054"/>
    </source>
</evidence>
<evidence type="ECO:0000256" key="5">
    <source>
        <dbReference type="ARBA" id="ARBA00022806"/>
    </source>
</evidence>
<gene>
    <name evidence="11" type="ORF">NADFUDRAFT_81995</name>
</gene>
<comment type="subcellular location">
    <subcellularLocation>
        <location evidence="1">Nucleus</location>
    </subcellularLocation>
</comment>
<keyword evidence="4" id="KW-0378">Hydrolase</keyword>
<proteinExistence type="inferred from homology"/>
<organism evidence="11 12">
    <name type="scientific">Nadsonia fulvescens var. elongata DSM 6958</name>
    <dbReference type="NCBI Taxonomy" id="857566"/>
    <lineage>
        <taxon>Eukaryota</taxon>
        <taxon>Fungi</taxon>
        <taxon>Dikarya</taxon>
        <taxon>Ascomycota</taxon>
        <taxon>Saccharomycotina</taxon>
        <taxon>Dipodascomycetes</taxon>
        <taxon>Dipodascales</taxon>
        <taxon>Dipodascales incertae sedis</taxon>
        <taxon>Nadsonia</taxon>
    </lineage>
</organism>
<reference evidence="11 12" key="1">
    <citation type="journal article" date="2016" name="Proc. Natl. Acad. Sci. U.S.A.">
        <title>Comparative genomics of biotechnologically important yeasts.</title>
        <authorList>
            <person name="Riley R."/>
            <person name="Haridas S."/>
            <person name="Wolfe K.H."/>
            <person name="Lopes M.R."/>
            <person name="Hittinger C.T."/>
            <person name="Goeker M."/>
            <person name="Salamov A.A."/>
            <person name="Wisecaver J.H."/>
            <person name="Long T.M."/>
            <person name="Calvey C.H."/>
            <person name="Aerts A.L."/>
            <person name="Barry K.W."/>
            <person name="Choi C."/>
            <person name="Clum A."/>
            <person name="Coughlan A.Y."/>
            <person name="Deshpande S."/>
            <person name="Douglass A.P."/>
            <person name="Hanson S.J."/>
            <person name="Klenk H.-P."/>
            <person name="LaButti K.M."/>
            <person name="Lapidus A."/>
            <person name="Lindquist E.A."/>
            <person name="Lipzen A.M."/>
            <person name="Meier-Kolthoff J.P."/>
            <person name="Ohm R.A."/>
            <person name="Otillar R.P."/>
            <person name="Pangilinan J.L."/>
            <person name="Peng Y."/>
            <person name="Rokas A."/>
            <person name="Rosa C.A."/>
            <person name="Scheuner C."/>
            <person name="Sibirny A.A."/>
            <person name="Slot J.C."/>
            <person name="Stielow J.B."/>
            <person name="Sun H."/>
            <person name="Kurtzman C.P."/>
            <person name="Blackwell M."/>
            <person name="Grigoriev I.V."/>
            <person name="Jeffries T.W."/>
        </authorList>
    </citation>
    <scope>NUCLEOTIDE SEQUENCE [LARGE SCALE GENOMIC DNA]</scope>
    <source>
        <strain evidence="11 12">DSM 6958</strain>
    </source>
</reference>
<dbReference type="AlphaFoldDB" id="A0A1E3PQ31"/>
<keyword evidence="12" id="KW-1185">Reference proteome</keyword>
<keyword evidence="7" id="KW-0175">Coiled coil</keyword>
<evidence type="ECO:0000256" key="6">
    <source>
        <dbReference type="ARBA" id="ARBA00022840"/>
    </source>
</evidence>
<evidence type="ECO:0000256" key="1">
    <source>
        <dbReference type="ARBA" id="ARBA00004123"/>
    </source>
</evidence>
<evidence type="ECO:0000256" key="9">
    <source>
        <dbReference type="SAM" id="MobiDB-lite"/>
    </source>
</evidence>
<feature type="domain" description="Helicase ATP-binding" evidence="10">
    <location>
        <begin position="82"/>
        <end position="267"/>
    </location>
</feature>
<evidence type="ECO:0000256" key="2">
    <source>
        <dbReference type="ARBA" id="ARBA00007025"/>
    </source>
</evidence>
<dbReference type="Gene3D" id="3.40.50.10810">
    <property type="entry name" value="Tandem AAA-ATPase domain"/>
    <property type="match status" value="1"/>
</dbReference>
<protein>
    <recommendedName>
        <fullName evidence="10">Helicase ATP-binding domain-containing protein</fullName>
    </recommendedName>
</protein>
<dbReference type="PROSITE" id="PS51192">
    <property type="entry name" value="HELICASE_ATP_BIND_1"/>
    <property type="match status" value="1"/>
</dbReference>
<dbReference type="STRING" id="857566.A0A1E3PQ31"/>
<evidence type="ECO:0000313" key="12">
    <source>
        <dbReference type="Proteomes" id="UP000095009"/>
    </source>
</evidence>
<keyword evidence="8" id="KW-0539">Nucleus</keyword>
<dbReference type="Pfam" id="PF00176">
    <property type="entry name" value="SNF2-rel_dom"/>
    <property type="match status" value="1"/>
</dbReference>
<dbReference type="PANTHER" id="PTHR10799">
    <property type="entry name" value="SNF2/RAD54 HELICASE FAMILY"/>
    <property type="match status" value="1"/>
</dbReference>
<feature type="region of interest" description="Disordered" evidence="9">
    <location>
        <begin position="381"/>
        <end position="401"/>
    </location>
</feature>
<dbReference type="InterPro" id="IPR000330">
    <property type="entry name" value="SNF2_N"/>
</dbReference>
<evidence type="ECO:0000256" key="3">
    <source>
        <dbReference type="ARBA" id="ARBA00022741"/>
    </source>
</evidence>
<evidence type="ECO:0000259" key="10">
    <source>
        <dbReference type="PROSITE" id="PS51192"/>
    </source>
</evidence>